<sequence length="710" mass="76938">MANQFLIKETMMQMKNLLASEIDGLKGNNPIYAGVQLLGYYQKGDTPEPIIYYYVDPLNDPDPGPNDDGSVIVTGSIKLVHKFKGFVDISYYGHQSNTDFSPALNIILKKFGQVDLGTREVLCKNIQTVVDGSKIKNGTLKFNGGIGDRILTVNNSNVEVTDIVLDGNNKQPSFSLVFVADNSENVVISKTEFKNLTATVSGGNPSNNAYGLMLSPYGVRNFSIHNCVFKDIRKYNNTAVSGTPMVGQGFTGGIFLYNGSEPTTPTSNSSSGIIKGCTFENIVNILDDGLDFNTYSGYLDADGIRFYSVAGGVNYFDITISDCIFRNISKRAVKLSGVGLCRGIKMYNLTVYATAMQYPMVSAIKLDADTIVDGLKFYASTLSDRCTIFLQMQGNYNLQVRNVYANYVDGAIQIAPVNTENIRDLKFENITIDSYSNYFITQGGTVVASQKRISFKDCVALPAKDLVDKYAVRLGSSVDLTCGVSFKDCRIDGANIALSGTDISINGLDITLDNTNYIGNSTAGGSILSTGLSSSVNNYANVSIVNTNINILNVNAAFLTSNRSFLLTRGKGYAIDNLRLKVSDNVATNVSHLDIMGENVTVDNLLYDGTSSLRIGVQDYIKSSCFTNVIRTTRSTLAPKTFIICGNTNNANVSFANIYDMLVMDAPVMSFNSGAKYIVNGLSHNSTNSSPILDSSLTVPVSKNGVIKFN</sequence>
<evidence type="ECO:0000313" key="1">
    <source>
        <dbReference type="EMBL" id="GAA4180555.1"/>
    </source>
</evidence>
<proteinExistence type="predicted"/>
<evidence type="ECO:0008006" key="3">
    <source>
        <dbReference type="Google" id="ProtNLM"/>
    </source>
</evidence>
<keyword evidence="2" id="KW-1185">Reference proteome</keyword>
<dbReference type="RefSeq" id="WP_346087188.1">
    <property type="nucleotide sequence ID" value="NZ_BAAAZK010000007.1"/>
</dbReference>
<dbReference type="SUPFAM" id="SSF51126">
    <property type="entry name" value="Pectin lyase-like"/>
    <property type="match status" value="1"/>
</dbReference>
<name>A0ABP8A9X1_9SPHI</name>
<comment type="caution">
    <text evidence="1">The sequence shown here is derived from an EMBL/GenBank/DDBJ whole genome shotgun (WGS) entry which is preliminary data.</text>
</comment>
<gene>
    <name evidence="1" type="ORF">GCM10022218_34950</name>
</gene>
<dbReference type="InterPro" id="IPR011050">
    <property type="entry name" value="Pectin_lyase_fold/virulence"/>
</dbReference>
<dbReference type="SMART" id="SM00710">
    <property type="entry name" value="PbH1"/>
    <property type="match status" value="6"/>
</dbReference>
<dbReference type="Gene3D" id="2.160.20.10">
    <property type="entry name" value="Single-stranded right-handed beta-helix, Pectin lyase-like"/>
    <property type="match status" value="1"/>
</dbReference>
<dbReference type="EMBL" id="BAAAZK010000007">
    <property type="protein sequence ID" value="GAA4180555.1"/>
    <property type="molecule type" value="Genomic_DNA"/>
</dbReference>
<protein>
    <recommendedName>
        <fullName evidence="3">Right handed beta helix domain-containing protein</fullName>
    </recommendedName>
</protein>
<dbReference type="InterPro" id="IPR012334">
    <property type="entry name" value="Pectin_lyas_fold"/>
</dbReference>
<dbReference type="InterPro" id="IPR006626">
    <property type="entry name" value="PbH1"/>
</dbReference>
<accession>A0ABP8A9X1</accession>
<evidence type="ECO:0000313" key="2">
    <source>
        <dbReference type="Proteomes" id="UP001500167"/>
    </source>
</evidence>
<reference evidence="2" key="1">
    <citation type="journal article" date="2019" name="Int. J. Syst. Evol. Microbiol.">
        <title>The Global Catalogue of Microorganisms (GCM) 10K type strain sequencing project: providing services to taxonomists for standard genome sequencing and annotation.</title>
        <authorList>
            <consortium name="The Broad Institute Genomics Platform"/>
            <consortium name="The Broad Institute Genome Sequencing Center for Infectious Disease"/>
            <person name="Wu L."/>
            <person name="Ma J."/>
        </authorList>
    </citation>
    <scope>NUCLEOTIDE SEQUENCE [LARGE SCALE GENOMIC DNA]</scope>
    <source>
        <strain evidence="2">JCM 16722</strain>
    </source>
</reference>
<organism evidence="1 2">
    <name type="scientific">Sphingobacterium ginsenosidimutans</name>
    <dbReference type="NCBI Taxonomy" id="687845"/>
    <lineage>
        <taxon>Bacteria</taxon>
        <taxon>Pseudomonadati</taxon>
        <taxon>Bacteroidota</taxon>
        <taxon>Sphingobacteriia</taxon>
        <taxon>Sphingobacteriales</taxon>
        <taxon>Sphingobacteriaceae</taxon>
        <taxon>Sphingobacterium</taxon>
    </lineage>
</organism>
<dbReference type="Proteomes" id="UP001500167">
    <property type="component" value="Unassembled WGS sequence"/>
</dbReference>